<dbReference type="AlphaFoldDB" id="A0A482WIH2"/>
<gene>
    <name evidence="1" type="ORF">LSTR_LSTR007659</name>
</gene>
<comment type="caution">
    <text evidence="1">The sequence shown here is derived from an EMBL/GenBank/DDBJ whole genome shotgun (WGS) entry which is preliminary data.</text>
</comment>
<evidence type="ECO:0000313" key="1">
    <source>
        <dbReference type="EMBL" id="RZF33314.1"/>
    </source>
</evidence>
<dbReference type="InParanoid" id="A0A482WIH2"/>
<protein>
    <submittedName>
        <fullName evidence="1">Uncharacterized protein</fullName>
    </submittedName>
</protein>
<dbReference type="EMBL" id="QKKF02034243">
    <property type="protein sequence ID" value="RZF33314.1"/>
    <property type="molecule type" value="Genomic_DNA"/>
</dbReference>
<evidence type="ECO:0000313" key="2">
    <source>
        <dbReference type="Proteomes" id="UP000291343"/>
    </source>
</evidence>
<organism evidence="1 2">
    <name type="scientific">Laodelphax striatellus</name>
    <name type="common">Small brown planthopper</name>
    <name type="synonym">Delphax striatella</name>
    <dbReference type="NCBI Taxonomy" id="195883"/>
    <lineage>
        <taxon>Eukaryota</taxon>
        <taxon>Metazoa</taxon>
        <taxon>Ecdysozoa</taxon>
        <taxon>Arthropoda</taxon>
        <taxon>Hexapoda</taxon>
        <taxon>Insecta</taxon>
        <taxon>Pterygota</taxon>
        <taxon>Neoptera</taxon>
        <taxon>Paraneoptera</taxon>
        <taxon>Hemiptera</taxon>
        <taxon>Auchenorrhyncha</taxon>
        <taxon>Fulgoroidea</taxon>
        <taxon>Delphacidae</taxon>
        <taxon>Criomorphinae</taxon>
        <taxon>Laodelphax</taxon>
    </lineage>
</organism>
<name>A0A482WIH2_LAOST</name>
<reference evidence="1 2" key="1">
    <citation type="journal article" date="2017" name="Gigascience">
        <title>Genome sequence of the small brown planthopper, Laodelphax striatellus.</title>
        <authorList>
            <person name="Zhu J."/>
            <person name="Jiang F."/>
            <person name="Wang X."/>
            <person name="Yang P."/>
            <person name="Bao Y."/>
            <person name="Zhao W."/>
            <person name="Wang W."/>
            <person name="Lu H."/>
            <person name="Wang Q."/>
            <person name="Cui N."/>
            <person name="Li J."/>
            <person name="Chen X."/>
            <person name="Luo L."/>
            <person name="Yu J."/>
            <person name="Kang L."/>
            <person name="Cui F."/>
        </authorList>
    </citation>
    <scope>NUCLEOTIDE SEQUENCE [LARGE SCALE GENOMIC DNA]</scope>
    <source>
        <strain evidence="1">Lst14</strain>
    </source>
</reference>
<keyword evidence="2" id="KW-1185">Reference proteome</keyword>
<dbReference type="Proteomes" id="UP000291343">
    <property type="component" value="Unassembled WGS sequence"/>
</dbReference>
<proteinExistence type="predicted"/>
<accession>A0A482WIH2</accession>
<sequence>MVKHTSCIEGSMPNITGVSDGAIINVSDTIISSSPSSLNVDNSTQLPITLKTNTCFGAVIGHPPIITDGFSECRVDKKGLCRAPAPLPSLNIPHTHLPQHDRSGSSGDLHSYRRLVQVPISTNPYQHQDGSFSQRIVYHCSTLPRNRAKVSSTSS</sequence>